<gene>
    <name evidence="2" type="ORF">MVEN_02061800</name>
</gene>
<dbReference type="EMBL" id="JACAZI010000021">
    <property type="protein sequence ID" value="KAF7338362.1"/>
    <property type="molecule type" value="Genomic_DNA"/>
</dbReference>
<name>A0A8H6XD37_9AGAR</name>
<dbReference type="Proteomes" id="UP000620124">
    <property type="component" value="Unassembled WGS sequence"/>
</dbReference>
<evidence type="ECO:0000256" key="1">
    <source>
        <dbReference type="SAM" id="MobiDB-lite"/>
    </source>
</evidence>
<proteinExistence type="predicted"/>
<dbReference type="Pfam" id="PF02410">
    <property type="entry name" value="RsfS"/>
    <property type="match status" value="1"/>
</dbReference>
<comment type="caution">
    <text evidence="2">The sequence shown here is derived from an EMBL/GenBank/DDBJ whole genome shotgun (WGS) entry which is preliminary data.</text>
</comment>
<dbReference type="AlphaFoldDB" id="A0A8H6XD37"/>
<sequence>MFCRRRLLSTVPWFVEPALREPRIVRPPPPHMPLTEAPPLPADAPQPLKDLHAQLIQSPLLDPTTLLVSQPRGLPEGPALPHREPQGRRKRGGTYHGESSYDVPGSLWSWIVMAQVIIVQQVKEGTENKGAIESVVRVVRKTLLGVRPPLPIPPNAKQRVNNGWAMVDAGPFAVHVLSKQARDRYFPPDRYDRW</sequence>
<feature type="region of interest" description="Disordered" evidence="1">
    <location>
        <begin position="66"/>
        <end position="98"/>
    </location>
</feature>
<dbReference type="OrthoDB" id="21330at2759"/>
<organism evidence="2 3">
    <name type="scientific">Mycena venus</name>
    <dbReference type="NCBI Taxonomy" id="2733690"/>
    <lineage>
        <taxon>Eukaryota</taxon>
        <taxon>Fungi</taxon>
        <taxon>Dikarya</taxon>
        <taxon>Basidiomycota</taxon>
        <taxon>Agaricomycotina</taxon>
        <taxon>Agaricomycetes</taxon>
        <taxon>Agaricomycetidae</taxon>
        <taxon>Agaricales</taxon>
        <taxon>Marasmiineae</taxon>
        <taxon>Mycenaceae</taxon>
        <taxon>Mycena</taxon>
    </lineage>
</organism>
<accession>A0A8H6XD37</accession>
<evidence type="ECO:0000313" key="3">
    <source>
        <dbReference type="Proteomes" id="UP000620124"/>
    </source>
</evidence>
<dbReference type="InterPro" id="IPR043519">
    <property type="entry name" value="NT_sf"/>
</dbReference>
<protein>
    <submittedName>
        <fullName evidence="2">G-patch domain-containing protein</fullName>
    </submittedName>
</protein>
<dbReference type="Gene3D" id="3.30.460.10">
    <property type="entry name" value="Beta Polymerase, domain 2"/>
    <property type="match status" value="1"/>
</dbReference>
<evidence type="ECO:0000313" key="2">
    <source>
        <dbReference type="EMBL" id="KAF7338362.1"/>
    </source>
</evidence>
<keyword evidence="3" id="KW-1185">Reference proteome</keyword>
<reference evidence="2" key="1">
    <citation type="submission" date="2020-05" db="EMBL/GenBank/DDBJ databases">
        <title>Mycena genomes resolve the evolution of fungal bioluminescence.</title>
        <authorList>
            <person name="Tsai I.J."/>
        </authorList>
    </citation>
    <scope>NUCLEOTIDE SEQUENCE</scope>
    <source>
        <strain evidence="2">CCC161011</strain>
    </source>
</reference>